<dbReference type="GO" id="GO:0030955">
    <property type="term" value="F:potassium ion binding"/>
    <property type="evidence" value="ECO:0007669"/>
    <property type="project" value="UniProtKB-UniRule"/>
</dbReference>
<dbReference type="NCBIfam" id="NF001957">
    <property type="entry name" value="PRK00733.3-2"/>
    <property type="match status" value="1"/>
</dbReference>
<feature type="transmembrane region" description="Helical" evidence="9">
    <location>
        <begin position="562"/>
        <end position="581"/>
    </location>
</feature>
<keyword evidence="11" id="KW-1185">Reference proteome</keyword>
<feature type="transmembrane region" description="Helical" evidence="9">
    <location>
        <begin position="71"/>
        <end position="95"/>
    </location>
</feature>
<dbReference type="NCBIfam" id="NF001960">
    <property type="entry name" value="PRK00733.3-5"/>
    <property type="match status" value="1"/>
</dbReference>
<organism evidence="10 11">
    <name type="scientific">Fervidobacterium gondwanense DSM 13020</name>
    <dbReference type="NCBI Taxonomy" id="1121883"/>
    <lineage>
        <taxon>Bacteria</taxon>
        <taxon>Thermotogati</taxon>
        <taxon>Thermotogota</taxon>
        <taxon>Thermotogae</taxon>
        <taxon>Thermotogales</taxon>
        <taxon>Fervidobacteriaceae</taxon>
        <taxon>Fervidobacterium</taxon>
    </lineage>
</organism>
<comment type="caution">
    <text evidence="9">Lacks conserved residue(s) required for the propagation of feature annotation.</text>
</comment>
<dbReference type="AlphaFoldDB" id="A0A1M7SWF0"/>
<evidence type="ECO:0000313" key="10">
    <source>
        <dbReference type="EMBL" id="SHN62780.1"/>
    </source>
</evidence>
<feature type="transmembrane region" description="Helical" evidence="9">
    <location>
        <begin position="6"/>
        <end position="24"/>
    </location>
</feature>
<evidence type="ECO:0000256" key="7">
    <source>
        <dbReference type="ARBA" id="ARBA00023065"/>
    </source>
</evidence>
<dbReference type="PIRSF" id="PIRSF001265">
    <property type="entry name" value="H+-PPase"/>
    <property type="match status" value="1"/>
</dbReference>
<keyword evidence="5 9" id="KW-1278">Translocase</keyword>
<comment type="cofactor">
    <cofactor evidence="9">
        <name>Mg(2+)</name>
        <dbReference type="ChEBI" id="CHEBI:18420"/>
    </cofactor>
</comment>
<feature type="site" description="Determinant of potassium dependence" evidence="9">
    <location>
        <position position="433"/>
    </location>
</feature>
<dbReference type="STRING" id="1121883.SAMN02745226_01322"/>
<keyword evidence="2 9" id="KW-0813">Transport</keyword>
<gene>
    <name evidence="9" type="primary">hppA</name>
    <name evidence="10" type="ORF">SAMN02745226_01322</name>
</gene>
<evidence type="ECO:0000256" key="4">
    <source>
        <dbReference type="ARBA" id="ARBA00022842"/>
    </source>
</evidence>
<dbReference type="RefSeq" id="WP_072759654.1">
    <property type="nucleotide sequence ID" value="NZ_FRDJ01000006.1"/>
</dbReference>
<comment type="function">
    <text evidence="9">Sodium pump that utilizes the energy of pyrophosphate hydrolysis as the driving force for Na(+) movement across the membrane.</text>
</comment>
<dbReference type="EMBL" id="FRDJ01000006">
    <property type="protein sequence ID" value="SHN62780.1"/>
    <property type="molecule type" value="Genomic_DNA"/>
</dbReference>
<dbReference type="InterPro" id="IPR004131">
    <property type="entry name" value="PPase-energised_H-pump"/>
</dbReference>
<comment type="subunit">
    <text evidence="9">Homodimer.</text>
</comment>
<proteinExistence type="inferred from homology"/>
<dbReference type="OrthoDB" id="9808652at2"/>
<feature type="transmembrane region" description="Helical" evidence="9">
    <location>
        <begin position="629"/>
        <end position="649"/>
    </location>
</feature>
<dbReference type="HAMAP" id="MF_01129">
    <property type="entry name" value="PPase_energized_pump"/>
    <property type="match status" value="1"/>
</dbReference>
<sequence>MAILFSSILAGTILIVYLTLNVLDKSPGNEKTEKISRIIQRGAKSFLFQEYTIFFPIVFLLSLLFGFSSGWVNAISFIIGSSFSVLAGFFGMLIATKSNARTAWGATKGIGEALDIAFSGGAVMGLIVSVLGLAGLGIVYLLFGLQAVSYYSLGASFVALFARVGGGIYTKAADVGADIVGKVESNLPEDDPRNPAVIADNVGDNVGDVAGMGADLYESYVGSIFSAISLGYALFGASGITSTLYIISFGLISSILAIILVKVLSRLNTEPALALRSGTIASSVIFLAFSLSYAIMDKNMNLFWTVLVGNIVGVSIGLITEWYTSGKKVEKLAHSAAMGPANVIISGTALGMESTAVITILIAVGTLISHKLGGLYGIAMAGVGMLATLAMNLSVDAYGPIADNAGGVAQMAGLEKGVRDITDKLDALGNTTAAMGKGFAIGSAALTAIALFANFGSIAHIQQIQLQDPKMFIGALIGAMLTFFFSALAMNAVGDAANDMVEEIRRQIREMPGILAGATEPDYGSCIKIATKGALKRMVLPSVLAIASPIILMLGLGVQSVAGLLIGSTVTGVALAIFMANSGGAWDNAKKYVEEGHLGGKGSFAHKATVVGDTVGDPYKDTAGPALNILIKLMAITSIVFYSIVGRWIQ</sequence>
<comment type="catalytic activity">
    <reaction evidence="9">
        <text>Na(+)(in) + diphosphate + H2O = Na(+)(out) + 2 phosphate + H(+)</text>
        <dbReference type="Rhea" id="RHEA:57884"/>
        <dbReference type="ChEBI" id="CHEBI:15377"/>
        <dbReference type="ChEBI" id="CHEBI:15378"/>
        <dbReference type="ChEBI" id="CHEBI:29101"/>
        <dbReference type="ChEBI" id="CHEBI:33019"/>
        <dbReference type="ChEBI" id="CHEBI:43474"/>
        <dbReference type="EC" id="7.2.3.1"/>
    </reaction>
</comment>
<name>A0A1M7SWF0_FERGO</name>
<keyword evidence="9" id="KW-0739">Sodium transport</keyword>
<evidence type="ECO:0000256" key="2">
    <source>
        <dbReference type="ARBA" id="ARBA00022448"/>
    </source>
</evidence>
<feature type="transmembrane region" description="Helical" evidence="9">
    <location>
        <begin position="471"/>
        <end position="490"/>
    </location>
</feature>
<reference evidence="11" key="1">
    <citation type="submission" date="2016-12" db="EMBL/GenBank/DDBJ databases">
        <authorList>
            <person name="Varghese N."/>
            <person name="Submissions S."/>
        </authorList>
    </citation>
    <scope>NUCLEOTIDE SEQUENCE [LARGE SCALE GENOMIC DNA]</scope>
    <source>
        <strain evidence="11">DSM 13020</strain>
    </source>
</reference>
<feature type="transmembrane region" description="Helical" evidence="9">
    <location>
        <begin position="538"/>
        <end position="556"/>
    </location>
</feature>
<feature type="transmembrane region" description="Helical" evidence="9">
    <location>
        <begin position="220"/>
        <end position="237"/>
    </location>
</feature>
<dbReference type="PANTHER" id="PTHR31998">
    <property type="entry name" value="K(+)-INSENSITIVE PYROPHOSPHATE-ENERGIZED PROTON PUMP"/>
    <property type="match status" value="1"/>
</dbReference>
<keyword evidence="6 9" id="KW-1133">Transmembrane helix</keyword>
<dbReference type="GO" id="GO:0005886">
    <property type="term" value="C:plasma membrane"/>
    <property type="evidence" value="ECO:0007669"/>
    <property type="project" value="UniProtKB-SubCell"/>
</dbReference>
<dbReference type="EC" id="7.2.3.1" evidence="9"/>
<feature type="transmembrane region" description="Helical" evidence="9">
    <location>
        <begin position="243"/>
        <end position="261"/>
    </location>
</feature>
<feature type="transmembrane region" description="Helical" evidence="9">
    <location>
        <begin position="273"/>
        <end position="296"/>
    </location>
</feature>
<evidence type="ECO:0000256" key="6">
    <source>
        <dbReference type="ARBA" id="ARBA00022989"/>
    </source>
</evidence>
<feature type="transmembrane region" description="Helical" evidence="9">
    <location>
        <begin position="343"/>
        <end position="368"/>
    </location>
</feature>
<keyword evidence="9" id="KW-0630">Potassium</keyword>
<dbReference type="NCBIfam" id="TIGR01104">
    <property type="entry name" value="V_PPase"/>
    <property type="match status" value="1"/>
</dbReference>
<keyword evidence="9" id="KW-1003">Cell membrane</keyword>
<dbReference type="GO" id="GO:0004427">
    <property type="term" value="F:inorganic diphosphate phosphatase activity"/>
    <property type="evidence" value="ECO:0007669"/>
    <property type="project" value="UniProtKB-UniRule"/>
</dbReference>
<evidence type="ECO:0000256" key="5">
    <source>
        <dbReference type="ARBA" id="ARBA00022967"/>
    </source>
</evidence>
<keyword evidence="8 9" id="KW-0472">Membrane</keyword>
<feature type="transmembrane region" description="Helical" evidence="9">
    <location>
        <begin position="45"/>
        <end position="65"/>
    </location>
</feature>
<dbReference type="GO" id="GO:0000287">
    <property type="term" value="F:magnesium ion binding"/>
    <property type="evidence" value="ECO:0007669"/>
    <property type="project" value="UniProtKB-UniRule"/>
</dbReference>
<evidence type="ECO:0000313" key="11">
    <source>
        <dbReference type="Proteomes" id="UP000184207"/>
    </source>
</evidence>
<feature type="transmembrane region" description="Helical" evidence="9">
    <location>
        <begin position="302"/>
        <end position="323"/>
    </location>
</feature>
<keyword evidence="7 9" id="KW-0406">Ion transport</keyword>
<feature type="transmembrane region" description="Helical" evidence="9">
    <location>
        <begin position="374"/>
        <end position="395"/>
    </location>
</feature>
<keyword evidence="4 9" id="KW-0460">Magnesium</keyword>
<comment type="activity regulation">
    <text evidence="9">Requires K(+) for maximal activity.</text>
</comment>
<feature type="transmembrane region" description="Helical" evidence="9">
    <location>
        <begin position="439"/>
        <end position="459"/>
    </location>
</feature>
<evidence type="ECO:0000256" key="3">
    <source>
        <dbReference type="ARBA" id="ARBA00022692"/>
    </source>
</evidence>
<protein>
    <recommendedName>
        <fullName evidence="9">Putative K(+)-stimulated pyrophosphate-energized sodium pump</fullName>
        <ecNumber evidence="9">7.2.3.1</ecNumber>
    </recommendedName>
    <alternativeName>
        <fullName evidence="9">Membrane-bound sodium-translocating pyrophosphatase</fullName>
    </alternativeName>
    <alternativeName>
        <fullName evidence="9">Pyrophosphate-energized inorganic pyrophosphatase</fullName>
        <shortName evidence="9">Na(+)-PPase</shortName>
    </alternativeName>
</protein>
<dbReference type="GO" id="GO:0006814">
    <property type="term" value="P:sodium ion transport"/>
    <property type="evidence" value="ECO:0007669"/>
    <property type="project" value="UniProtKB-UniRule"/>
</dbReference>
<evidence type="ECO:0000256" key="8">
    <source>
        <dbReference type="ARBA" id="ARBA00023136"/>
    </source>
</evidence>
<evidence type="ECO:0000256" key="1">
    <source>
        <dbReference type="ARBA" id="ARBA00004127"/>
    </source>
</evidence>
<keyword evidence="3 9" id="KW-0812">Transmembrane</keyword>
<keyword evidence="9" id="KW-0915">Sodium</keyword>
<dbReference type="Pfam" id="PF03030">
    <property type="entry name" value="H_PPase"/>
    <property type="match status" value="1"/>
</dbReference>
<feature type="transmembrane region" description="Helical" evidence="9">
    <location>
        <begin position="149"/>
        <end position="169"/>
    </location>
</feature>
<comment type="similarity">
    <text evidence="9">Belongs to the H(+)-translocating pyrophosphatase (TC 3.A.10) family. K(+)-stimulated subfamily.</text>
</comment>
<dbReference type="GO" id="GO:0009678">
    <property type="term" value="F:diphosphate hydrolysis-driven proton transmembrane transporter activity"/>
    <property type="evidence" value="ECO:0007669"/>
    <property type="project" value="UniProtKB-UniRule"/>
</dbReference>
<dbReference type="Proteomes" id="UP000184207">
    <property type="component" value="Unassembled WGS sequence"/>
</dbReference>
<accession>A0A1M7SWF0</accession>
<feature type="transmembrane region" description="Helical" evidence="9">
    <location>
        <begin position="116"/>
        <end position="143"/>
    </location>
</feature>
<comment type="subcellular location">
    <subcellularLocation>
        <location evidence="9">Cell membrane</location>
        <topology evidence="9">Multi-pass membrane protein</topology>
    </subcellularLocation>
    <subcellularLocation>
        <location evidence="1">Endomembrane system</location>
        <topology evidence="1">Multi-pass membrane protein</topology>
    </subcellularLocation>
</comment>
<dbReference type="GO" id="GO:0012505">
    <property type="term" value="C:endomembrane system"/>
    <property type="evidence" value="ECO:0007669"/>
    <property type="project" value="UniProtKB-SubCell"/>
</dbReference>
<evidence type="ECO:0000256" key="9">
    <source>
        <dbReference type="HAMAP-Rule" id="MF_01129"/>
    </source>
</evidence>